<protein>
    <recommendedName>
        <fullName evidence="2">DUF4097 domain-containing protein</fullName>
    </recommendedName>
</protein>
<dbReference type="AlphaFoldDB" id="A0A8S0YVK7"/>
<dbReference type="EMBL" id="CADEBD010000055">
    <property type="protein sequence ID" value="CAB3222353.1"/>
    <property type="molecule type" value="Genomic_DNA"/>
</dbReference>
<comment type="caution">
    <text evidence="3">The sequence shown here is derived from an EMBL/GenBank/DDBJ whole genome shotgun (WGS) entry which is preliminary data.</text>
</comment>
<dbReference type="Pfam" id="PF13349">
    <property type="entry name" value="DUF4097"/>
    <property type="match status" value="1"/>
</dbReference>
<evidence type="ECO:0000313" key="4">
    <source>
        <dbReference type="Proteomes" id="UP000494256"/>
    </source>
</evidence>
<evidence type="ECO:0000256" key="1">
    <source>
        <dbReference type="SAM" id="MobiDB-lite"/>
    </source>
</evidence>
<accession>A0A8S0YVK7</accession>
<evidence type="ECO:0000313" key="3">
    <source>
        <dbReference type="EMBL" id="CAB3222353.1"/>
    </source>
</evidence>
<dbReference type="Gene3D" id="3.40.50.20">
    <property type="match status" value="1"/>
</dbReference>
<feature type="region of interest" description="Disordered" evidence="1">
    <location>
        <begin position="834"/>
        <end position="853"/>
    </location>
</feature>
<name>A0A8S0YVK7_ARCPL</name>
<feature type="domain" description="DUF4097" evidence="2">
    <location>
        <begin position="67"/>
        <end position="184"/>
    </location>
</feature>
<dbReference type="PANTHER" id="PTHR34094">
    <property type="match status" value="1"/>
</dbReference>
<dbReference type="Proteomes" id="UP000494256">
    <property type="component" value="Unassembled WGS sequence"/>
</dbReference>
<sequence length="853" mass="95711">MFTLPGQRVLHKCLKILRLTVVDFSSYPDIKKLNPVRTVEKIIENNTSIFVESPIHVKMLPIDVNDTKAHNKLTMTLYSQGTKTIDFQVKQTSKCLELLNKNTASDRNDICVIQVPYQLKVEVTTTDSASVSLSQLEGQEFIVKTQKGAIHVNNLKADNISLESTEGDLKCDGRLQARHIELKTGSQSGIQCHNIMANIFNVTTHAGPIVVKSCYSDKSHFTTLMGNIHLDHLHRSVLIDVIQQGNLHIMGFSGNLQASLKSGDVFMHASQLTEKTSIFIHEKGKVELIMPDLVNNLPATNLIADKITVDNKILKLGRFMDDAHPKRFRFEREPNHELHIVSSERARASPAYAADRAANMPACAPEYSRLARSNTELVFSPQVKRCSHQPPPFTALRRSFSSTFSLIPEERAVSPERPPPLPRFIRIITWFPRLMLRPLFAMLNVIAHPAWKQILVVLPTLWIAASLFIFWKCVQYPIGVLKMMGRVISSKNQNKPRTVLISGGSSVQALHLARNFHSAGARVVAFEIEGQFALLKYSAAVHRFYTVPRPNPADPLAYARALREIVDRESVVFYVPVSSTTPAYYDALAKPHLEVVGCQCFVPSARDVVTLDDPLELIRVCRAAGLSTPQFWVVANDDDVRAWYDSGASKEGRHFIASAGARGARDRLRFVMPEDRNQFRFPREISAEKPWVIVREPKGERIVTCTTLKESRAVNNVTCRVDSTRKGLVPQRDDEADAWVQRFVSFLAPARPMTGHVSFRLVREEQPTNGQNNKLVAIGARVGVSLPYLCQGSTRCGHTATVGKLLDTVLDTREALFTFWDPLPYCAYYQSRMPDERRPPPPEPCKTPPNVPL</sequence>
<gene>
    <name evidence="3" type="ORF">APLA_LOCUS1192</name>
</gene>
<feature type="compositionally biased region" description="Pro residues" evidence="1">
    <location>
        <begin position="841"/>
        <end position="853"/>
    </location>
</feature>
<organism evidence="3 4">
    <name type="scientific">Arctia plantaginis</name>
    <name type="common">Wood tiger moth</name>
    <name type="synonym">Phalaena plantaginis</name>
    <dbReference type="NCBI Taxonomy" id="874455"/>
    <lineage>
        <taxon>Eukaryota</taxon>
        <taxon>Metazoa</taxon>
        <taxon>Ecdysozoa</taxon>
        <taxon>Arthropoda</taxon>
        <taxon>Hexapoda</taxon>
        <taxon>Insecta</taxon>
        <taxon>Pterygota</taxon>
        <taxon>Neoptera</taxon>
        <taxon>Endopterygota</taxon>
        <taxon>Lepidoptera</taxon>
        <taxon>Glossata</taxon>
        <taxon>Ditrysia</taxon>
        <taxon>Noctuoidea</taxon>
        <taxon>Erebidae</taxon>
        <taxon>Arctiinae</taxon>
        <taxon>Arctia</taxon>
    </lineage>
</organism>
<dbReference type="PANTHER" id="PTHR34094:SF1">
    <property type="entry name" value="PROTEIN FAM185A"/>
    <property type="match status" value="1"/>
</dbReference>
<evidence type="ECO:0000259" key="2">
    <source>
        <dbReference type="Pfam" id="PF13349"/>
    </source>
</evidence>
<dbReference type="Gene3D" id="2.160.20.120">
    <property type="match status" value="1"/>
</dbReference>
<reference evidence="3 4" key="1">
    <citation type="submission" date="2020-04" db="EMBL/GenBank/DDBJ databases">
        <authorList>
            <person name="Wallbank WR R."/>
            <person name="Pardo Diaz C."/>
            <person name="Kozak K."/>
            <person name="Martin S."/>
            <person name="Jiggins C."/>
            <person name="Moest M."/>
            <person name="Warren A I."/>
            <person name="Byers J.R.P. K."/>
            <person name="Montejo-Kovacevich G."/>
            <person name="Yen C E."/>
        </authorList>
    </citation>
    <scope>NUCLEOTIDE SEQUENCE [LARGE SCALE GENOMIC DNA]</scope>
</reference>
<dbReference type="InterPro" id="IPR025164">
    <property type="entry name" value="Toastrack_DUF4097"/>
</dbReference>
<proteinExistence type="predicted"/>